<dbReference type="OrthoDB" id="2071970at2"/>
<evidence type="ECO:0000313" key="2">
    <source>
        <dbReference type="EMBL" id="SDB36164.1"/>
    </source>
</evidence>
<keyword evidence="1" id="KW-0472">Membrane</keyword>
<evidence type="ECO:0000256" key="1">
    <source>
        <dbReference type="SAM" id="Phobius"/>
    </source>
</evidence>
<gene>
    <name evidence="2" type="ORF">SAMN02910417_02670</name>
</gene>
<keyword evidence="1" id="KW-1133">Transmembrane helix</keyword>
<evidence type="ECO:0008006" key="4">
    <source>
        <dbReference type="Google" id="ProtNLM"/>
    </source>
</evidence>
<feature type="transmembrane region" description="Helical" evidence="1">
    <location>
        <begin position="207"/>
        <end position="225"/>
    </location>
</feature>
<sequence>MRSLHIIYLGVKDKNGNNLQLKGDGEYLLIPENLWEKRDEIEEYEEVEEATAICIPKGQRIMNLENPGKYSYNSVIWVTKLEKMASIGYGEVLVTENVAKQVEQKLLKMGYEEADVQMEPLSGELRTHIATYQVELFEKIIYFVVLLFAYILVDISLFVIYYEFKKKKMAVYSLLGKKTVRDILTFLIYNAAIVLVVSGVVNKTFMLVVIPETVIFYVILSKKSFESIGSVIKGR</sequence>
<name>A0A1G6CTM8_EUBOX</name>
<feature type="transmembrane region" description="Helical" evidence="1">
    <location>
        <begin position="140"/>
        <end position="162"/>
    </location>
</feature>
<evidence type="ECO:0000313" key="3">
    <source>
        <dbReference type="Proteomes" id="UP000199228"/>
    </source>
</evidence>
<dbReference type="Proteomes" id="UP000199228">
    <property type="component" value="Unassembled WGS sequence"/>
</dbReference>
<organism evidence="2 3">
    <name type="scientific">Eubacterium oxidoreducens</name>
    <dbReference type="NCBI Taxonomy" id="1732"/>
    <lineage>
        <taxon>Bacteria</taxon>
        <taxon>Bacillati</taxon>
        <taxon>Bacillota</taxon>
        <taxon>Clostridia</taxon>
        <taxon>Eubacteriales</taxon>
        <taxon>Eubacteriaceae</taxon>
        <taxon>Eubacterium</taxon>
    </lineage>
</organism>
<dbReference type="AlphaFoldDB" id="A0A1G6CTM8"/>
<accession>A0A1G6CTM8</accession>
<dbReference type="RefSeq" id="WP_143010279.1">
    <property type="nucleotide sequence ID" value="NZ_FMXR01000028.1"/>
</dbReference>
<protein>
    <recommendedName>
        <fullName evidence="4">DUF1430 domain-containing protein</fullName>
    </recommendedName>
</protein>
<proteinExistence type="predicted"/>
<dbReference type="STRING" id="1732.SAMN02910417_02670"/>
<reference evidence="2 3" key="1">
    <citation type="submission" date="2016-10" db="EMBL/GenBank/DDBJ databases">
        <authorList>
            <person name="de Groot N.N."/>
        </authorList>
    </citation>
    <scope>NUCLEOTIDE SEQUENCE [LARGE SCALE GENOMIC DNA]</scope>
    <source>
        <strain evidence="2 3">DSM 3217</strain>
    </source>
</reference>
<feature type="transmembrane region" description="Helical" evidence="1">
    <location>
        <begin position="183"/>
        <end position="201"/>
    </location>
</feature>
<keyword evidence="1" id="KW-0812">Transmembrane</keyword>
<keyword evidence="3" id="KW-1185">Reference proteome</keyword>
<dbReference type="EMBL" id="FMXR01000028">
    <property type="protein sequence ID" value="SDB36164.1"/>
    <property type="molecule type" value="Genomic_DNA"/>
</dbReference>